<evidence type="ECO:0000256" key="1">
    <source>
        <dbReference type="ARBA" id="ARBA00022679"/>
    </source>
</evidence>
<evidence type="ECO:0000256" key="2">
    <source>
        <dbReference type="ARBA" id="ARBA00022777"/>
    </source>
</evidence>
<gene>
    <name evidence="5" type="ORF">MNBD_ACTINO01-1486</name>
</gene>
<keyword evidence="1" id="KW-0808">Transferase</keyword>
<dbReference type="InterPro" id="IPR018484">
    <property type="entry name" value="FGGY_N"/>
</dbReference>
<keyword evidence="2 5" id="KW-0418">Kinase</keyword>
<dbReference type="InterPro" id="IPR043129">
    <property type="entry name" value="ATPase_NBD"/>
</dbReference>
<evidence type="ECO:0000259" key="4">
    <source>
        <dbReference type="Pfam" id="PF02782"/>
    </source>
</evidence>
<dbReference type="Pfam" id="PF00370">
    <property type="entry name" value="FGGY_N"/>
    <property type="match status" value="1"/>
</dbReference>
<accession>A0A3B0SIM9</accession>
<feature type="domain" description="Carbohydrate kinase FGGY N-terminal" evidence="3">
    <location>
        <begin position="6"/>
        <end position="120"/>
    </location>
</feature>
<dbReference type="AlphaFoldDB" id="A0A3B0SIM9"/>
<dbReference type="SUPFAM" id="SSF53067">
    <property type="entry name" value="Actin-like ATPase domain"/>
    <property type="match status" value="2"/>
</dbReference>
<dbReference type="Gene3D" id="3.30.420.40">
    <property type="match status" value="2"/>
</dbReference>
<feature type="domain" description="Carbohydrate kinase FGGY C-terminal" evidence="4">
    <location>
        <begin position="133"/>
        <end position="305"/>
    </location>
</feature>
<organism evidence="5">
    <name type="scientific">hydrothermal vent metagenome</name>
    <dbReference type="NCBI Taxonomy" id="652676"/>
    <lineage>
        <taxon>unclassified sequences</taxon>
        <taxon>metagenomes</taxon>
        <taxon>ecological metagenomes</taxon>
    </lineage>
</organism>
<sequence length="374" mass="41000">GKDPIAHILYLRHEQPDVYGAAATFLEPKDYLNLRLTGRVVASYDSIALHWVTNNQDPDAVDYDDTLLEYAGLSRDQLPDLVHATEIIGGVTRSAADDLGIPEGTPVIAGTPDVSSAAIGAGTVTDFAAHLYIGTSSWLTCHVPYKKTDLLHSIASLPAAVPGRWFVANEQETAGKALDWLAQILYPDRAGDETVYEELNAVAATVPPGANGVIFTPWLYGERTPIEDSTLRGGFFNQSLDTGRNEMIRAVFEGVAYNTRWLLETVERFTKRRLDPISMVGGGARSDLWAQIHADVLDRTILQREEPLWVNVRGAGMLAHAALGHVGWADIDASAPTAAERTPNPANRAVYDARYKTFRKIHKANRGIYRRINS</sequence>
<dbReference type="InterPro" id="IPR018485">
    <property type="entry name" value="FGGY_C"/>
</dbReference>
<reference evidence="5" key="1">
    <citation type="submission" date="2018-06" db="EMBL/GenBank/DDBJ databases">
        <authorList>
            <person name="Zhirakovskaya E."/>
        </authorList>
    </citation>
    <scope>NUCLEOTIDE SEQUENCE</scope>
</reference>
<dbReference type="PANTHER" id="PTHR43095">
    <property type="entry name" value="SUGAR KINASE"/>
    <property type="match status" value="1"/>
</dbReference>
<dbReference type="EMBL" id="UOEI01000385">
    <property type="protein sequence ID" value="VAW04043.1"/>
    <property type="molecule type" value="Genomic_DNA"/>
</dbReference>
<dbReference type="Pfam" id="PF02782">
    <property type="entry name" value="FGGY_C"/>
    <property type="match status" value="1"/>
</dbReference>
<dbReference type="PANTHER" id="PTHR43095:SF5">
    <property type="entry name" value="XYLULOSE KINASE"/>
    <property type="match status" value="1"/>
</dbReference>
<protein>
    <submittedName>
        <fullName evidence="5">Carbohydrate kinase, FGGY family</fullName>
    </submittedName>
</protein>
<dbReference type="InterPro" id="IPR050406">
    <property type="entry name" value="FGGY_Carb_Kinase"/>
</dbReference>
<feature type="non-terminal residue" evidence="5">
    <location>
        <position position="1"/>
    </location>
</feature>
<proteinExistence type="predicted"/>
<dbReference type="CDD" id="cd07805">
    <property type="entry name" value="ASKHA_NBD_FGGY_CvXK-like"/>
    <property type="match status" value="1"/>
</dbReference>
<dbReference type="GO" id="GO:0005975">
    <property type="term" value="P:carbohydrate metabolic process"/>
    <property type="evidence" value="ECO:0007669"/>
    <property type="project" value="InterPro"/>
</dbReference>
<dbReference type="GO" id="GO:0016301">
    <property type="term" value="F:kinase activity"/>
    <property type="evidence" value="ECO:0007669"/>
    <property type="project" value="UniProtKB-KW"/>
</dbReference>
<evidence type="ECO:0000313" key="5">
    <source>
        <dbReference type="EMBL" id="VAW04043.1"/>
    </source>
</evidence>
<name>A0A3B0SIM9_9ZZZZ</name>
<evidence type="ECO:0000259" key="3">
    <source>
        <dbReference type="Pfam" id="PF00370"/>
    </source>
</evidence>